<dbReference type="GeneID" id="85323674"/>
<dbReference type="Proteomes" id="UP001172101">
    <property type="component" value="Unassembled WGS sequence"/>
</dbReference>
<keyword evidence="3" id="KW-0732">Signal</keyword>
<feature type="transmembrane region" description="Helical" evidence="2">
    <location>
        <begin position="418"/>
        <end position="444"/>
    </location>
</feature>
<dbReference type="AlphaFoldDB" id="A0AA40DK51"/>
<evidence type="ECO:0000256" key="1">
    <source>
        <dbReference type="SAM" id="MobiDB-lite"/>
    </source>
</evidence>
<feature type="region of interest" description="Disordered" evidence="1">
    <location>
        <begin position="158"/>
        <end position="206"/>
    </location>
</feature>
<feature type="transmembrane region" description="Helical" evidence="2">
    <location>
        <begin position="352"/>
        <end position="369"/>
    </location>
</feature>
<evidence type="ECO:0008006" key="6">
    <source>
        <dbReference type="Google" id="ProtNLM"/>
    </source>
</evidence>
<comment type="caution">
    <text evidence="4">The sequence shown here is derived from an EMBL/GenBank/DDBJ whole genome shotgun (WGS) entry which is preliminary data.</text>
</comment>
<feature type="signal peptide" evidence="3">
    <location>
        <begin position="1"/>
        <end position="22"/>
    </location>
</feature>
<feature type="transmembrane region" description="Helical" evidence="2">
    <location>
        <begin position="381"/>
        <end position="398"/>
    </location>
</feature>
<sequence>MSNSLWAIALAVAILAWGKALDQSDSTPVTTATLPKDGMSYLSIFLVCSWKCVHLNVPTPAEARGEWHHVRIFKKRVPFCPRSYLFDKWRRKLVWMLIISIAPEVGVALAMKQWHNARSTLEETTRRDKDSRLTMAHAFLTNMGGVVMRNIFISHPDVGHKAQSEKAEQPDVTNEKPEADLTMEPSITAFKSPTGSQHGPEATTDEEDLLSQPIDFVCKLDQDGSDVIGGRITNELTEEEIKCQSRSDALTKAFAVVQSTLAITQLELATMAFVFCAMLMYGFWWHKPFGTEHRHTVVRVHRGPPVALYYDGACPLDERVPDIDLDDFLNLGLLNDAILEGKVLSKNSMPTVGLYLSGTAFAAIHLAAWNWEFPSPLVQSLWRWFAVTALVASFLPFLQSVLVRLVDVVGDDVALWLFWIHAVIVGLSYIVARLAILVVTFYCFTAMPSSAYEKVEWTGFIPHFS</sequence>
<accession>A0AA40DK51</accession>
<dbReference type="RefSeq" id="XP_060291224.1">
    <property type="nucleotide sequence ID" value="XM_060440404.1"/>
</dbReference>
<keyword evidence="2" id="KW-1133">Transmembrane helix</keyword>
<protein>
    <recommendedName>
        <fullName evidence="6">Transmembrane protein</fullName>
    </recommendedName>
</protein>
<feature type="transmembrane region" description="Helical" evidence="2">
    <location>
        <begin position="268"/>
        <end position="286"/>
    </location>
</feature>
<organism evidence="4 5">
    <name type="scientific">Lasiosphaeria miniovina</name>
    <dbReference type="NCBI Taxonomy" id="1954250"/>
    <lineage>
        <taxon>Eukaryota</taxon>
        <taxon>Fungi</taxon>
        <taxon>Dikarya</taxon>
        <taxon>Ascomycota</taxon>
        <taxon>Pezizomycotina</taxon>
        <taxon>Sordariomycetes</taxon>
        <taxon>Sordariomycetidae</taxon>
        <taxon>Sordariales</taxon>
        <taxon>Lasiosphaeriaceae</taxon>
        <taxon>Lasiosphaeria</taxon>
    </lineage>
</organism>
<evidence type="ECO:0000256" key="2">
    <source>
        <dbReference type="SAM" id="Phobius"/>
    </source>
</evidence>
<evidence type="ECO:0000313" key="5">
    <source>
        <dbReference type="Proteomes" id="UP001172101"/>
    </source>
</evidence>
<evidence type="ECO:0000256" key="3">
    <source>
        <dbReference type="SAM" id="SignalP"/>
    </source>
</evidence>
<proteinExistence type="predicted"/>
<name>A0AA40DK51_9PEZI</name>
<evidence type="ECO:0000313" key="4">
    <source>
        <dbReference type="EMBL" id="KAK0706130.1"/>
    </source>
</evidence>
<feature type="chain" id="PRO_5041380510" description="Transmembrane protein" evidence="3">
    <location>
        <begin position="23"/>
        <end position="465"/>
    </location>
</feature>
<keyword evidence="2" id="KW-0472">Membrane</keyword>
<dbReference type="PANTHER" id="PTHR35043">
    <property type="entry name" value="TRANSCRIPTION FACTOR DOMAIN-CONTAINING PROTEIN"/>
    <property type="match status" value="1"/>
</dbReference>
<dbReference type="EMBL" id="JAUIRO010000007">
    <property type="protein sequence ID" value="KAK0706130.1"/>
    <property type="molecule type" value="Genomic_DNA"/>
</dbReference>
<gene>
    <name evidence="4" type="ORF">B0T26DRAFT_679854</name>
</gene>
<keyword evidence="2" id="KW-0812">Transmembrane</keyword>
<keyword evidence="5" id="KW-1185">Reference proteome</keyword>
<reference evidence="4" key="1">
    <citation type="submission" date="2023-06" db="EMBL/GenBank/DDBJ databases">
        <title>Genome-scale phylogeny and comparative genomics of the fungal order Sordariales.</title>
        <authorList>
            <consortium name="Lawrence Berkeley National Laboratory"/>
            <person name="Hensen N."/>
            <person name="Bonometti L."/>
            <person name="Westerberg I."/>
            <person name="Brannstrom I.O."/>
            <person name="Guillou S."/>
            <person name="Cros-Aarteil S."/>
            <person name="Calhoun S."/>
            <person name="Haridas S."/>
            <person name="Kuo A."/>
            <person name="Mondo S."/>
            <person name="Pangilinan J."/>
            <person name="Riley R."/>
            <person name="LaButti K."/>
            <person name="Andreopoulos B."/>
            <person name="Lipzen A."/>
            <person name="Chen C."/>
            <person name="Yanf M."/>
            <person name="Daum C."/>
            <person name="Ng V."/>
            <person name="Clum A."/>
            <person name="Steindorff A."/>
            <person name="Ohm R."/>
            <person name="Martin F."/>
            <person name="Silar P."/>
            <person name="Natvig D."/>
            <person name="Lalanne C."/>
            <person name="Gautier V."/>
            <person name="Ament-velasquez S.L."/>
            <person name="Kruys A."/>
            <person name="Hutchinson M.I."/>
            <person name="Powell A.J."/>
            <person name="Barry K."/>
            <person name="Miller A.N."/>
            <person name="Grigoriev I.V."/>
            <person name="Debuchy R."/>
            <person name="Gladieux P."/>
            <person name="Thoren M.H."/>
            <person name="Johannesson H."/>
        </authorList>
    </citation>
    <scope>NUCLEOTIDE SEQUENCE</scope>
    <source>
        <strain evidence="4">SMH2392-1A</strain>
    </source>
</reference>
<feature type="compositionally biased region" description="Basic and acidic residues" evidence="1">
    <location>
        <begin position="158"/>
        <end position="179"/>
    </location>
</feature>
<dbReference type="PANTHER" id="PTHR35043:SF7">
    <property type="entry name" value="TRANSCRIPTION FACTOR DOMAIN-CONTAINING PROTEIN"/>
    <property type="match status" value="1"/>
</dbReference>